<evidence type="ECO:0000256" key="4">
    <source>
        <dbReference type="ARBA" id="ARBA00023159"/>
    </source>
</evidence>
<evidence type="ECO:0000313" key="10">
    <source>
        <dbReference type="EMBL" id="GAO51018.1"/>
    </source>
</evidence>
<dbReference type="PANTHER" id="PTHR10252:SF8">
    <property type="entry name" value="NUCLEAR TRANSCRIPTION FACTOR Y SUBUNIT GAMMA"/>
    <property type="match status" value="1"/>
</dbReference>
<dbReference type="GO" id="GO:0001228">
    <property type="term" value="F:DNA-binding transcription activator activity, RNA polymerase II-specific"/>
    <property type="evidence" value="ECO:0007669"/>
    <property type="project" value="TreeGrafter"/>
</dbReference>
<comment type="caution">
    <text evidence="10">The sequence shown here is derived from an EMBL/GenBank/DDBJ whole genome shotgun (WGS) entry which is preliminary data.</text>
</comment>
<keyword evidence="3" id="KW-0238">DNA-binding</keyword>
<dbReference type="InterPro" id="IPR007125">
    <property type="entry name" value="H2A/H2B/H3"/>
</dbReference>
<feature type="domain" description="Core Histone H2A/H2B/H3" evidence="9">
    <location>
        <begin position="262"/>
        <end position="333"/>
    </location>
</feature>
<comment type="subcellular location">
    <subcellularLocation>
        <location evidence="1">Nucleus</location>
    </subcellularLocation>
</comment>
<dbReference type="GO" id="GO:0000978">
    <property type="term" value="F:RNA polymerase II cis-regulatory region sequence-specific DNA binding"/>
    <property type="evidence" value="ECO:0007669"/>
    <property type="project" value="TreeGrafter"/>
</dbReference>
<keyword evidence="5" id="KW-0804">Transcription</keyword>
<reference evidence="10 11" key="1">
    <citation type="journal article" date="2011" name="J. Gen. Appl. Microbiol.">
        <title>Draft genome sequencing of the enigmatic yeast Saitoella complicata.</title>
        <authorList>
            <person name="Nishida H."/>
            <person name="Hamamoto M."/>
            <person name="Sugiyama J."/>
        </authorList>
    </citation>
    <scope>NUCLEOTIDE SEQUENCE [LARGE SCALE GENOMIC DNA]</scope>
    <source>
        <strain evidence="10 11">NRRL Y-17804</strain>
    </source>
</reference>
<keyword evidence="6" id="KW-0539">Nucleus</keyword>
<evidence type="ECO:0000256" key="5">
    <source>
        <dbReference type="ARBA" id="ARBA00023163"/>
    </source>
</evidence>
<protein>
    <recommendedName>
        <fullName evidence="9">Core Histone H2A/H2B/H3 domain-containing protein</fullName>
    </recommendedName>
</protein>
<evidence type="ECO:0000313" key="11">
    <source>
        <dbReference type="Proteomes" id="UP000033140"/>
    </source>
</evidence>
<evidence type="ECO:0000256" key="7">
    <source>
        <dbReference type="ARBA" id="ARBA00038129"/>
    </source>
</evidence>
<reference evidence="10 11" key="3">
    <citation type="journal article" date="2015" name="Genome Announc.">
        <title>Draft Genome Sequence of the Archiascomycetous Yeast Saitoella complicata.</title>
        <authorList>
            <person name="Yamauchi K."/>
            <person name="Kondo S."/>
            <person name="Hamamoto M."/>
            <person name="Takahashi Y."/>
            <person name="Ogura Y."/>
            <person name="Hayashi T."/>
            <person name="Nishida H."/>
        </authorList>
    </citation>
    <scope>NUCLEOTIDE SEQUENCE [LARGE SCALE GENOMIC DNA]</scope>
    <source>
        <strain evidence="10 11">NRRL Y-17804</strain>
    </source>
</reference>
<evidence type="ECO:0000256" key="2">
    <source>
        <dbReference type="ARBA" id="ARBA00023015"/>
    </source>
</evidence>
<dbReference type="InterPro" id="IPR050568">
    <property type="entry name" value="Transcr_DNA_Rep_Reg"/>
</dbReference>
<organism evidence="10 11">
    <name type="scientific">Saitoella complicata (strain BCRC 22490 / CBS 7301 / JCM 7358 / NBRC 10748 / NRRL Y-17804)</name>
    <dbReference type="NCBI Taxonomy" id="698492"/>
    <lineage>
        <taxon>Eukaryota</taxon>
        <taxon>Fungi</taxon>
        <taxon>Dikarya</taxon>
        <taxon>Ascomycota</taxon>
        <taxon>Taphrinomycotina</taxon>
        <taxon>Taphrinomycotina incertae sedis</taxon>
        <taxon>Saitoella</taxon>
    </lineage>
</organism>
<feature type="compositionally biased region" description="Polar residues" evidence="8">
    <location>
        <begin position="431"/>
        <end position="440"/>
    </location>
</feature>
<proteinExistence type="inferred from homology"/>
<evidence type="ECO:0000256" key="1">
    <source>
        <dbReference type="ARBA" id="ARBA00004123"/>
    </source>
</evidence>
<sequence length="689" mass="77133">MLFAAVGAERGSPFAMGVVLRGVDELSDVGIDGVRFERPERDKASMLEARTDIYRRLSRCMHLLNLPWYVGSRSKAENGTESRQKSRYMHWDCITDTRRLQILCFLSEFRTSTTEPKGYLSHVCVLCMCPNAELLSEDKSQEALYALDWPAILTVPRTMQVRRRLCTADLGCSVRGSWVNHELSETVNAKLNNRTLEVMDRPDDSYGYEDHQHQEGGNVSLQGSTQPYPQQSAVATRYEMPVVNHMVAQFWQQTVHNIETEDHDFKVHSLPIARIKKVMKTDEDVKMIAAEAPILFAKGCEVFIEELTMRAWQHAEENKRRTLQRSDIANAIQKSDMYDFLIDIVPREEAAHGHRATAAAPQPQLPPAEPISPPVELPDMNIQQQENALDEYAFEQQAYAARQVPPSPSGAYVPQQATATSPSGGFPSVTIPRQETTESWETPGLNGMYTLDTPGEEIALPNFGNPAPTPQQNSSGRDPQPAEQQSLLPHQQNGIDEQQNGAEEVEQYLEGQDDEEEEEVGLETASEGQENAGELSLIIKSLQISHVPYTNFPTVQTHSQAFSDYSHDGHVIHPDLLRGLLAHATRVVMRNDGLNIQILNCFATVFRPEPERYVACAPTLPSSSAATNLDAGCDAPFTATFHLGKRITIVEVQNTRRRKQVRSRSWRVFVGIVLRSTDSCVFRSSHSPS</sequence>
<dbReference type="GO" id="GO:0046982">
    <property type="term" value="F:protein heterodimerization activity"/>
    <property type="evidence" value="ECO:0007669"/>
    <property type="project" value="InterPro"/>
</dbReference>
<feature type="region of interest" description="Disordered" evidence="8">
    <location>
        <begin position="506"/>
        <end position="530"/>
    </location>
</feature>
<dbReference type="Proteomes" id="UP000033140">
    <property type="component" value="Unassembled WGS sequence"/>
</dbReference>
<evidence type="ECO:0000256" key="8">
    <source>
        <dbReference type="SAM" id="MobiDB-lite"/>
    </source>
</evidence>
<evidence type="ECO:0000256" key="3">
    <source>
        <dbReference type="ARBA" id="ARBA00023125"/>
    </source>
</evidence>
<keyword evidence="4" id="KW-0010">Activator</keyword>
<keyword evidence="2" id="KW-0805">Transcription regulation</keyword>
<dbReference type="STRING" id="698492.A0A0E9NMJ4"/>
<dbReference type="PANTHER" id="PTHR10252">
    <property type="entry name" value="HISTONE-LIKE TRANSCRIPTION FACTOR CCAAT-RELATED"/>
    <property type="match status" value="1"/>
</dbReference>
<dbReference type="InterPro" id="IPR009072">
    <property type="entry name" value="Histone-fold"/>
</dbReference>
<dbReference type="AlphaFoldDB" id="A0A0E9NMJ4"/>
<dbReference type="Gene3D" id="1.10.20.10">
    <property type="entry name" value="Histone, subunit A"/>
    <property type="match status" value="1"/>
</dbReference>
<dbReference type="Pfam" id="PF00125">
    <property type="entry name" value="Histone"/>
    <property type="match status" value="1"/>
</dbReference>
<dbReference type="EMBL" id="BACD03000040">
    <property type="protein sequence ID" value="GAO51018.1"/>
    <property type="molecule type" value="Genomic_DNA"/>
</dbReference>
<evidence type="ECO:0000259" key="9">
    <source>
        <dbReference type="Pfam" id="PF00125"/>
    </source>
</evidence>
<feature type="compositionally biased region" description="Pro residues" evidence="8">
    <location>
        <begin position="363"/>
        <end position="374"/>
    </location>
</feature>
<feature type="compositionally biased region" description="Acidic residues" evidence="8">
    <location>
        <begin position="506"/>
        <end position="521"/>
    </location>
</feature>
<name>A0A0E9NMJ4_SAICN</name>
<feature type="region of interest" description="Disordered" evidence="8">
    <location>
        <begin position="201"/>
        <end position="226"/>
    </location>
</feature>
<evidence type="ECO:0000256" key="6">
    <source>
        <dbReference type="ARBA" id="ARBA00023242"/>
    </source>
</evidence>
<feature type="compositionally biased region" description="Basic and acidic residues" evidence="8">
    <location>
        <begin position="201"/>
        <end position="214"/>
    </location>
</feature>
<feature type="compositionally biased region" description="Polar residues" evidence="8">
    <location>
        <begin position="470"/>
        <end position="484"/>
    </location>
</feature>
<dbReference type="FunFam" id="1.10.20.10:FF:000017">
    <property type="entry name" value="Ccaat-binding factor complex subunit"/>
    <property type="match status" value="1"/>
</dbReference>
<feature type="compositionally biased region" description="Polar residues" evidence="8">
    <location>
        <begin position="215"/>
        <end position="226"/>
    </location>
</feature>
<dbReference type="SUPFAM" id="SSF47113">
    <property type="entry name" value="Histone-fold"/>
    <property type="match status" value="1"/>
</dbReference>
<dbReference type="GO" id="GO:0016602">
    <property type="term" value="C:CCAAT-binding factor complex"/>
    <property type="evidence" value="ECO:0007669"/>
    <property type="project" value="TreeGrafter"/>
</dbReference>
<comment type="similarity">
    <text evidence="7">Belongs to the NFYC/HAP5 subunit family.</text>
</comment>
<reference evidence="10 11" key="2">
    <citation type="journal article" date="2014" name="J. Gen. Appl. Microbiol.">
        <title>The early diverging ascomycetous budding yeast Saitoella complicata has three histone deacetylases belonging to the Clr6, Hos2, and Rpd3 lineages.</title>
        <authorList>
            <person name="Nishida H."/>
            <person name="Matsumoto T."/>
            <person name="Kondo S."/>
            <person name="Hamamoto M."/>
            <person name="Yoshikawa H."/>
        </authorList>
    </citation>
    <scope>NUCLEOTIDE SEQUENCE [LARGE SCALE GENOMIC DNA]</scope>
    <source>
        <strain evidence="10 11">NRRL Y-17804</strain>
    </source>
</reference>
<accession>A0A0E9NMJ4</accession>
<keyword evidence="11" id="KW-1185">Reference proteome</keyword>
<feature type="region of interest" description="Disordered" evidence="8">
    <location>
        <begin position="402"/>
        <end position="484"/>
    </location>
</feature>
<dbReference type="CDD" id="cd22908">
    <property type="entry name" value="HFD_NFYC-like"/>
    <property type="match status" value="1"/>
</dbReference>
<gene>
    <name evidence="10" type="ORF">G7K_5130-t1</name>
</gene>
<feature type="region of interest" description="Disordered" evidence="8">
    <location>
        <begin position="352"/>
        <end position="374"/>
    </location>
</feature>